<keyword evidence="7" id="KW-1185">Reference proteome</keyword>
<protein>
    <submittedName>
        <fullName evidence="6">Carbohydrate ABC transporter substrate-binding protein, CUT1 family</fullName>
    </submittedName>
</protein>
<evidence type="ECO:0000256" key="4">
    <source>
        <dbReference type="ARBA" id="ARBA00022729"/>
    </source>
</evidence>
<dbReference type="OrthoDB" id="7532544at2"/>
<accession>A0A1H3ESI1</accession>
<dbReference type="SUPFAM" id="SSF53850">
    <property type="entry name" value="Periplasmic binding protein-like II"/>
    <property type="match status" value="1"/>
</dbReference>
<evidence type="ECO:0000256" key="2">
    <source>
        <dbReference type="ARBA" id="ARBA00008520"/>
    </source>
</evidence>
<dbReference type="InterPro" id="IPR050490">
    <property type="entry name" value="Bact_solute-bd_prot1"/>
</dbReference>
<dbReference type="EMBL" id="FNNP01000012">
    <property type="protein sequence ID" value="SDX81693.1"/>
    <property type="molecule type" value="Genomic_DNA"/>
</dbReference>
<dbReference type="InterPro" id="IPR006059">
    <property type="entry name" value="SBP"/>
</dbReference>
<evidence type="ECO:0000256" key="1">
    <source>
        <dbReference type="ARBA" id="ARBA00004418"/>
    </source>
</evidence>
<evidence type="ECO:0000256" key="3">
    <source>
        <dbReference type="ARBA" id="ARBA00022448"/>
    </source>
</evidence>
<dbReference type="PANTHER" id="PTHR43649:SF34">
    <property type="entry name" value="ABC TRANSPORTER PERIPLASMIC-BINDING PROTEIN YCJN-RELATED"/>
    <property type="match status" value="1"/>
</dbReference>
<dbReference type="Gene3D" id="3.40.190.10">
    <property type="entry name" value="Periplasmic binding protein-like II"/>
    <property type="match status" value="1"/>
</dbReference>
<sequence length="408" mass="43566">MFLKKVALAGSMAAFAASAGYACEIGGRVNIVGNEFAAIQAVAAGAKECTGASVESNLTSEHQTINVAGLSGNPSEYTTAIIANSSLVALMNEDVIRPLNDLVEQHGQELQPGQLIKIGDNIMAVAFMANAQHLMYRRDILEQAGVEVPTTYEELLEVAKAIREQGIMQNPVGGAYQAGWNLAQEFNNMFLGYGGTHFKPGTAEPNINTEAGVNALNMMKALSEYMNPDFLTHDSNATNAEYRAGNVAIMNMWGSRASQQTTTEGVLQEVIDGHAIAAPMTVGGGSIPATTLWWDGWTVGKNISDEEAEATFIAMKNGIRPDMLNDETTPLAVWLIEGYEPSEDAQGVFAAAKMGTPPYPMLPYMGLMHSALGNELADFMQGKESAEQALADIEAAYRAAAIEQGFLK</sequence>
<organism evidence="6 7">
    <name type="scientific">Ruegeria halocynthiae</name>
    <dbReference type="NCBI Taxonomy" id="985054"/>
    <lineage>
        <taxon>Bacteria</taxon>
        <taxon>Pseudomonadati</taxon>
        <taxon>Pseudomonadota</taxon>
        <taxon>Alphaproteobacteria</taxon>
        <taxon>Rhodobacterales</taxon>
        <taxon>Roseobacteraceae</taxon>
        <taxon>Ruegeria</taxon>
    </lineage>
</organism>
<dbReference type="STRING" id="985054.SAMN05444358_11241"/>
<dbReference type="Proteomes" id="UP000183400">
    <property type="component" value="Unassembled WGS sequence"/>
</dbReference>
<keyword evidence="4 5" id="KW-0732">Signal</keyword>
<reference evidence="7" key="1">
    <citation type="submission" date="2016-10" db="EMBL/GenBank/DDBJ databases">
        <authorList>
            <person name="Varghese N."/>
            <person name="Submissions S."/>
        </authorList>
    </citation>
    <scope>NUCLEOTIDE SEQUENCE [LARGE SCALE GENOMIC DNA]</scope>
    <source>
        <strain evidence="7">DSM 27839</strain>
    </source>
</reference>
<dbReference type="PROSITE" id="PS51257">
    <property type="entry name" value="PROKAR_LIPOPROTEIN"/>
    <property type="match status" value="1"/>
</dbReference>
<dbReference type="AlphaFoldDB" id="A0A1H3ESI1"/>
<keyword evidence="3" id="KW-0813">Transport</keyword>
<dbReference type="Pfam" id="PF01547">
    <property type="entry name" value="SBP_bac_1"/>
    <property type="match status" value="1"/>
</dbReference>
<dbReference type="RefSeq" id="WP_074738989.1">
    <property type="nucleotide sequence ID" value="NZ_FNNP01000012.1"/>
</dbReference>
<proteinExistence type="inferred from homology"/>
<dbReference type="GO" id="GO:0042597">
    <property type="term" value="C:periplasmic space"/>
    <property type="evidence" value="ECO:0007669"/>
    <property type="project" value="UniProtKB-SubCell"/>
</dbReference>
<feature type="chain" id="PRO_5010267261" evidence="5">
    <location>
        <begin position="23"/>
        <end position="408"/>
    </location>
</feature>
<gene>
    <name evidence="6" type="ORF">SAMN05444358_11241</name>
</gene>
<name>A0A1H3ESI1_9RHOB</name>
<evidence type="ECO:0000313" key="6">
    <source>
        <dbReference type="EMBL" id="SDX81693.1"/>
    </source>
</evidence>
<comment type="similarity">
    <text evidence="2">Belongs to the bacterial solute-binding protein 1 family.</text>
</comment>
<evidence type="ECO:0000313" key="7">
    <source>
        <dbReference type="Proteomes" id="UP000183400"/>
    </source>
</evidence>
<comment type="subcellular location">
    <subcellularLocation>
        <location evidence="1">Periplasm</location>
    </subcellularLocation>
</comment>
<feature type="signal peptide" evidence="5">
    <location>
        <begin position="1"/>
        <end position="22"/>
    </location>
</feature>
<dbReference type="PANTHER" id="PTHR43649">
    <property type="entry name" value="ARABINOSE-BINDING PROTEIN-RELATED"/>
    <property type="match status" value="1"/>
</dbReference>
<evidence type="ECO:0000256" key="5">
    <source>
        <dbReference type="SAM" id="SignalP"/>
    </source>
</evidence>